<dbReference type="GO" id="GO:0005524">
    <property type="term" value="F:ATP binding"/>
    <property type="evidence" value="ECO:0007669"/>
    <property type="project" value="UniProtKB-KW"/>
</dbReference>
<evidence type="ECO:0000259" key="3">
    <source>
        <dbReference type="PROSITE" id="PS51459"/>
    </source>
</evidence>
<dbReference type="InterPro" id="IPR040198">
    <property type="entry name" value="Fido_containing"/>
</dbReference>
<dbReference type="PANTHER" id="PTHR13504">
    <property type="entry name" value="FIDO DOMAIN-CONTAINING PROTEIN DDB_G0283145"/>
    <property type="match status" value="1"/>
</dbReference>
<name>A0A931A5J8_9ACTN</name>
<dbReference type="InterPro" id="IPR025758">
    <property type="entry name" value="Fic/DOC_N"/>
</dbReference>
<dbReference type="Proteomes" id="UP000605361">
    <property type="component" value="Unassembled WGS sequence"/>
</dbReference>
<feature type="domain" description="Fido" evidence="3">
    <location>
        <begin position="140"/>
        <end position="291"/>
    </location>
</feature>
<dbReference type="Pfam" id="PF13784">
    <property type="entry name" value="Fic_N"/>
    <property type="match status" value="1"/>
</dbReference>
<dbReference type="Gene3D" id="1.10.3290.10">
    <property type="entry name" value="Fido-like domain"/>
    <property type="match status" value="1"/>
</dbReference>
<reference evidence="4" key="1">
    <citation type="submission" date="2020-11" db="EMBL/GenBank/DDBJ databases">
        <title>Whole-genome analyses of Nonomuraea sp. K274.</title>
        <authorList>
            <person name="Veyisoglu A."/>
        </authorList>
    </citation>
    <scope>NUCLEOTIDE SEQUENCE</scope>
    <source>
        <strain evidence="4">K274</strain>
    </source>
</reference>
<keyword evidence="2" id="KW-0067">ATP-binding</keyword>
<evidence type="ECO:0000256" key="2">
    <source>
        <dbReference type="PIRSR" id="PIRSR640198-2"/>
    </source>
</evidence>
<dbReference type="PROSITE" id="PS51459">
    <property type="entry name" value="FIDO"/>
    <property type="match status" value="1"/>
</dbReference>
<dbReference type="PANTHER" id="PTHR13504:SF38">
    <property type="entry name" value="FIDO DOMAIN-CONTAINING PROTEIN"/>
    <property type="match status" value="1"/>
</dbReference>
<evidence type="ECO:0000313" key="4">
    <source>
        <dbReference type="EMBL" id="MBF8186746.1"/>
    </source>
</evidence>
<sequence length="432" mass="47252">MAAYLEATWPAAWDAPSRRDRRGGVYRPYVPDRVTGGSLVVSPDVAQEAARAEHVVRRLTAHSAGHSVDGLARFLLRSEAIASSRIEGLQTSPQQVALAELAARHEIGVSKGFTATAALVANNVTALRQAVTELVAVEAVTTADIVALQRVLLPGEKHNGLREVQNWVGGGNWHPLDAEFVPPPPEHVRPLMDDLVSYINTAEHAPLVQAALTHAQFETIHPFTDGNGRVGRALVHTVLTRRGLTPHAILPISLVLLTRSDAYIEGLTAYRYAGDPRSAEARQGVNAWLRVFLAATATAVEQAERFADELDEMHDEWSERHRRFRESQGLRAVPRADSAVARLLNLLPSAPLVTARTVQSLLSVTHPAARQALEELAGAGILHPKQVERNTTGYLARDIFDLLTLTERRLASTRWDTRESSPGRIVPARPQR</sequence>
<evidence type="ECO:0000313" key="5">
    <source>
        <dbReference type="Proteomes" id="UP000605361"/>
    </source>
</evidence>
<dbReference type="InterPro" id="IPR036597">
    <property type="entry name" value="Fido-like_dom_sf"/>
</dbReference>
<gene>
    <name evidence="4" type="ORF">ITP53_13545</name>
</gene>
<dbReference type="AlphaFoldDB" id="A0A931A5J8"/>
<dbReference type="Pfam" id="PF02661">
    <property type="entry name" value="Fic"/>
    <property type="match status" value="1"/>
</dbReference>
<protein>
    <submittedName>
        <fullName evidence="4">Fic family protein</fullName>
    </submittedName>
</protein>
<feature type="active site" evidence="1">
    <location>
        <position position="221"/>
    </location>
</feature>
<dbReference type="EMBL" id="JADOGI010000032">
    <property type="protein sequence ID" value="MBF8186746.1"/>
    <property type="molecule type" value="Genomic_DNA"/>
</dbReference>
<dbReference type="RefSeq" id="WP_195895717.1">
    <property type="nucleotide sequence ID" value="NZ_JADOGI010000032.1"/>
</dbReference>
<keyword evidence="5" id="KW-1185">Reference proteome</keyword>
<organism evidence="4 5">
    <name type="scientific">Nonomuraea cypriaca</name>
    <dbReference type="NCBI Taxonomy" id="1187855"/>
    <lineage>
        <taxon>Bacteria</taxon>
        <taxon>Bacillati</taxon>
        <taxon>Actinomycetota</taxon>
        <taxon>Actinomycetes</taxon>
        <taxon>Streptosporangiales</taxon>
        <taxon>Streptosporangiaceae</taxon>
        <taxon>Nonomuraea</taxon>
    </lineage>
</organism>
<dbReference type="SUPFAM" id="SSF140931">
    <property type="entry name" value="Fic-like"/>
    <property type="match status" value="1"/>
</dbReference>
<dbReference type="InterPro" id="IPR033788">
    <property type="entry name" value="VbhA-like"/>
</dbReference>
<dbReference type="InterPro" id="IPR003812">
    <property type="entry name" value="Fido"/>
</dbReference>
<dbReference type="CDD" id="cd11586">
    <property type="entry name" value="VbhA_like"/>
    <property type="match status" value="1"/>
</dbReference>
<accession>A0A931A5J8</accession>
<comment type="caution">
    <text evidence="4">The sequence shown here is derived from an EMBL/GenBank/DDBJ whole genome shotgun (WGS) entry which is preliminary data.</text>
</comment>
<proteinExistence type="predicted"/>
<keyword evidence="2" id="KW-0547">Nucleotide-binding</keyword>
<evidence type="ECO:0000256" key="1">
    <source>
        <dbReference type="PIRSR" id="PIRSR640198-1"/>
    </source>
</evidence>
<feature type="binding site" evidence="2">
    <location>
        <begin position="225"/>
        <end position="232"/>
    </location>
    <ligand>
        <name>ATP</name>
        <dbReference type="ChEBI" id="CHEBI:30616"/>
    </ligand>
</feature>